<protein>
    <recommendedName>
        <fullName evidence="1">DUF7869 domain-containing protein</fullName>
    </recommendedName>
</protein>
<dbReference type="PANTHER" id="PTHR33153:SF3">
    <property type="entry name" value="TRAFFICKING PROTEIN PARTICLE COMPLEX SUBUNIT 11 DOMAIN-CONTAINING PROTEIN"/>
    <property type="match status" value="1"/>
</dbReference>
<gene>
    <name evidence="2" type="ORF">FSP39_009712</name>
</gene>
<dbReference type="AlphaFoldDB" id="A0AA88Y6Y8"/>
<evidence type="ECO:0000259" key="1">
    <source>
        <dbReference type="Pfam" id="PF25273"/>
    </source>
</evidence>
<comment type="caution">
    <text evidence="2">The sequence shown here is derived from an EMBL/GenBank/DDBJ whole genome shotgun (WGS) entry which is preliminary data.</text>
</comment>
<dbReference type="Proteomes" id="UP001186944">
    <property type="component" value="Unassembled WGS sequence"/>
</dbReference>
<organism evidence="2 3">
    <name type="scientific">Pinctada imbricata</name>
    <name type="common">Atlantic pearl-oyster</name>
    <name type="synonym">Pinctada martensii</name>
    <dbReference type="NCBI Taxonomy" id="66713"/>
    <lineage>
        <taxon>Eukaryota</taxon>
        <taxon>Metazoa</taxon>
        <taxon>Spiralia</taxon>
        <taxon>Lophotrochozoa</taxon>
        <taxon>Mollusca</taxon>
        <taxon>Bivalvia</taxon>
        <taxon>Autobranchia</taxon>
        <taxon>Pteriomorphia</taxon>
        <taxon>Pterioida</taxon>
        <taxon>Pterioidea</taxon>
        <taxon>Pteriidae</taxon>
        <taxon>Pinctada</taxon>
    </lineage>
</organism>
<evidence type="ECO:0000313" key="3">
    <source>
        <dbReference type="Proteomes" id="UP001186944"/>
    </source>
</evidence>
<dbReference type="EMBL" id="VSWD01000006">
    <property type="protein sequence ID" value="KAK3099791.1"/>
    <property type="molecule type" value="Genomic_DNA"/>
</dbReference>
<proteinExistence type="predicted"/>
<evidence type="ECO:0000313" key="2">
    <source>
        <dbReference type="EMBL" id="KAK3099791.1"/>
    </source>
</evidence>
<dbReference type="InterPro" id="IPR057191">
    <property type="entry name" value="DUF7869"/>
</dbReference>
<feature type="non-terminal residue" evidence="2">
    <location>
        <position position="1"/>
    </location>
</feature>
<sequence length="411" mass="48097">LFKKAMSTSIHCLIISRKCKQSCLSGYTLEDVKKARMRVWTKNYEERVEWFSEKYSEAINKQKMIKFTVDNGQHVCGTCFRNLYRLDKTFYYKQIGYFEHGAVAAGFQKSKSICDSTDKLIDWLKDYSAFHGDKMPDKGITLLPYKTRKVDIYNVYEEEQIEKMERVVSQATFYRVWDEHFEDLKIKKVHLSFLYVGHTHEDIDAGFSKIADTLRRNEAGTIPRLLSLIPNMKQLRGLYDIKSWISPSLNVFSHHTKPHHFRFSKDGNNIKTEYKGNHNSIWRQFPSSILKHPPGGIPKILLPQAIHKFNLEAIDKNIDRAKFLFTDQSQVSWWKRFITYLTDVKSCPQQQKAYAKEGARWLLPLLPKQQEVAAGNQQASHIDPGLHEMVDKELDEPMVTIFFSDYICIQF</sequence>
<reference evidence="2" key="1">
    <citation type="submission" date="2019-08" db="EMBL/GenBank/DDBJ databases">
        <title>The improved chromosome-level genome for the pearl oyster Pinctada fucata martensii using PacBio sequencing and Hi-C.</title>
        <authorList>
            <person name="Zheng Z."/>
        </authorList>
    </citation>
    <scope>NUCLEOTIDE SEQUENCE</scope>
    <source>
        <strain evidence="2">ZZ-2019</strain>
        <tissue evidence="2">Adductor muscle</tissue>
    </source>
</reference>
<keyword evidence="3" id="KW-1185">Reference proteome</keyword>
<dbReference type="PANTHER" id="PTHR33153">
    <property type="entry name" value="MYND-TYPE DOMAIN-CONTAINING PROTEIN"/>
    <property type="match status" value="1"/>
</dbReference>
<dbReference type="Pfam" id="PF25273">
    <property type="entry name" value="DUF7869"/>
    <property type="match status" value="1"/>
</dbReference>
<name>A0AA88Y6Y8_PINIB</name>
<accession>A0AA88Y6Y8</accession>
<feature type="domain" description="DUF7869" evidence="1">
    <location>
        <begin position="186"/>
        <end position="276"/>
    </location>
</feature>